<comment type="caution">
    <text evidence="1">The sequence shown here is derived from an EMBL/GenBank/DDBJ whole genome shotgun (WGS) entry which is preliminary data.</text>
</comment>
<dbReference type="AlphaFoldDB" id="A0A2A9DN68"/>
<reference evidence="1 2" key="1">
    <citation type="submission" date="2017-10" db="EMBL/GenBank/DDBJ databases">
        <title>Sequencing the genomes of 1000 actinobacteria strains.</title>
        <authorList>
            <person name="Klenk H.-P."/>
        </authorList>
    </citation>
    <scope>NUCLEOTIDE SEQUENCE [LARGE SCALE GENOMIC DNA]</scope>
    <source>
        <strain evidence="1 2">DSM 20688</strain>
    </source>
</reference>
<gene>
    <name evidence="1" type="ORF">ATK06_0458</name>
</gene>
<evidence type="ECO:0000313" key="2">
    <source>
        <dbReference type="Proteomes" id="UP000221653"/>
    </source>
</evidence>
<name>A0A2A9DN68_9CORY</name>
<proteinExistence type="predicted"/>
<dbReference type="RefSeq" id="WP_048378881.1">
    <property type="nucleotide sequence ID" value="NZ_LDYE01000002.1"/>
</dbReference>
<keyword evidence="2" id="KW-1185">Reference proteome</keyword>
<dbReference type="STRING" id="1724.GCA_001044175_00761"/>
<accession>A0A2A9DN68</accession>
<organism evidence="1 2">
    <name type="scientific">Corynebacterium renale</name>
    <dbReference type="NCBI Taxonomy" id="1724"/>
    <lineage>
        <taxon>Bacteria</taxon>
        <taxon>Bacillati</taxon>
        <taxon>Actinomycetota</taxon>
        <taxon>Actinomycetes</taxon>
        <taxon>Mycobacteriales</taxon>
        <taxon>Corynebacteriaceae</taxon>
        <taxon>Corynebacterium</taxon>
    </lineage>
</organism>
<dbReference type="OrthoDB" id="4423303at2"/>
<dbReference type="EMBL" id="PDJF01000001">
    <property type="protein sequence ID" value="PFG27402.1"/>
    <property type="molecule type" value="Genomic_DNA"/>
</dbReference>
<sequence>MPKWLTESPEEIWPDATPAILQRAGRWIDQAERLIIARAPNIEQRIASGQLDPLVVADIVEAVVTRAVDKTTRGGLDKLAYPEISMEWEQGGGAGQGSLLYLTLDELMVIVPQQAQAAFTIRPRGGTRWLPEDSRGYRRW</sequence>
<dbReference type="Proteomes" id="UP000221653">
    <property type="component" value="Unassembled WGS sequence"/>
</dbReference>
<protein>
    <recommendedName>
        <fullName evidence="3">Phage protein Gp19/Gp15/Gp42</fullName>
    </recommendedName>
</protein>
<evidence type="ECO:0008006" key="3">
    <source>
        <dbReference type="Google" id="ProtNLM"/>
    </source>
</evidence>
<evidence type="ECO:0000313" key="1">
    <source>
        <dbReference type="EMBL" id="PFG27402.1"/>
    </source>
</evidence>